<sequence>MEIKTLIKLLKNYKENKATLNIRLKELKTKRIELKNLVVDTSISGINYDTEGIHSKNTISDKTGNSIIKTDDKRIKLEEDIAKLEEEIRRLRKDVETVDDRLEILTYKEKQLLIARYIEECSYVDIGNRVYYQIYNETRSSDAIKRIIEKAMKKITKIQ</sequence>
<feature type="coiled-coil region" evidence="1">
    <location>
        <begin position="67"/>
        <end position="101"/>
    </location>
</feature>
<name>A0A8S5SEQ9_9CAUD</name>
<proteinExistence type="predicted"/>
<feature type="coiled-coil region" evidence="1">
    <location>
        <begin position="3"/>
        <end position="37"/>
    </location>
</feature>
<reference evidence="2" key="1">
    <citation type="journal article" date="2021" name="Proc. Natl. Acad. Sci. U.S.A.">
        <title>A Catalog of Tens of Thousands of Viruses from Human Metagenomes Reveals Hidden Associations with Chronic Diseases.</title>
        <authorList>
            <person name="Tisza M.J."/>
            <person name="Buck C.B."/>
        </authorList>
    </citation>
    <scope>NUCLEOTIDE SEQUENCE</scope>
    <source>
        <strain evidence="2">Ct8mY9</strain>
    </source>
</reference>
<keyword evidence="1" id="KW-0175">Coiled coil</keyword>
<organism evidence="2">
    <name type="scientific">Myoviridae sp. ct8mY9</name>
    <dbReference type="NCBI Taxonomy" id="2827664"/>
    <lineage>
        <taxon>Viruses</taxon>
        <taxon>Duplodnaviria</taxon>
        <taxon>Heunggongvirae</taxon>
        <taxon>Uroviricota</taxon>
        <taxon>Caudoviricetes</taxon>
    </lineage>
</organism>
<dbReference type="EMBL" id="BK032581">
    <property type="protein sequence ID" value="DAF49408.1"/>
    <property type="molecule type" value="Genomic_DNA"/>
</dbReference>
<accession>A0A8S5SEQ9</accession>
<protein>
    <submittedName>
        <fullName evidence="2">Uncharacterized protein</fullName>
    </submittedName>
</protein>
<evidence type="ECO:0000256" key="1">
    <source>
        <dbReference type="SAM" id="Coils"/>
    </source>
</evidence>
<evidence type="ECO:0000313" key="2">
    <source>
        <dbReference type="EMBL" id="DAF49408.1"/>
    </source>
</evidence>